<dbReference type="PROSITE" id="PS51178">
    <property type="entry name" value="PASTA"/>
    <property type="match status" value="2"/>
</dbReference>
<evidence type="ECO:0000259" key="8">
    <source>
        <dbReference type="PROSITE" id="PS51178"/>
    </source>
</evidence>
<comment type="similarity">
    <text evidence="3">Belongs to the transpeptidase family.</text>
</comment>
<accession>A0ABR8R4T2</accession>
<dbReference type="Gene3D" id="2.20.70.70">
    <property type="match status" value="1"/>
</dbReference>
<dbReference type="EMBL" id="JACSQO010000001">
    <property type="protein sequence ID" value="MBD7942800.1"/>
    <property type="molecule type" value="Genomic_DNA"/>
</dbReference>
<dbReference type="SUPFAM" id="SSF56519">
    <property type="entry name" value="Penicillin binding protein dimerisation domain"/>
    <property type="match status" value="1"/>
</dbReference>
<sequence length="727" mass="80260">MFLLYGGLFFVLLSRFVFIQVTGTAEGQSLATKAESKYNRVQEIPASRGEILDRNGEVIAEDTLSYKMIAVTREDVSNNSSIPRHVVDPGDTANILAEYIDLPQEEILEILNNGIEKDKYQVEFGKAGRDLSHQKMLEIKSLELPGIMFIQDLKRLYPNGTFASHLIGFALKKETEDGKSKAVGKMGLEYIYDKALTGTPGKVEYQSDTKGFLLPKADKMVTDAQDGYNIHLTLDKTIENFLEDAMNKAEEKYKPEKMTAVVANAKTGEILAMSQRPTFEPNTREGLSTNWLNEAIEQTIEPGSTMKIFTLASAIEEGVWNPNEKFKSGTYKVFDRTIRDHNNGLGWGPISYLEGFQRSSNVSMAFLLNKIGDETFIEYIRRFGFGQPTGIDLPNEAAGIVNDKYPINRVTTTYGQGVTVTPIQMVQAMTAIANEGTMMQPFVIDKIVNPNTGEIIEDNEPVEKKSPISASTANQVKDILESTVTSDHGTAQRFKLEGYTSAGKTGTAQIPKGDGSYLWGRQLFLYSFLGMAPVEDPQLIVYVAVHKPKIKDTEVGSQPVAEIFNSVTESSLKYLNIEPENLELSKPITMPDLVGKNLVDIQMDLEAQGLKTVIIGQADKVVEQYPKAGTSVISKGTVFVKGSGEIQLPNFNGWSKRNLMIYKSLSGLPIEIIGDGYVSKQSLTAGSIVTSETPIVVQLSTPQEVADPVVEKEETEEVEETEQLPQD</sequence>
<dbReference type="Gene3D" id="3.90.1310.10">
    <property type="entry name" value="Penicillin-binding protein 2a (Domain 2)"/>
    <property type="match status" value="1"/>
</dbReference>
<proteinExistence type="inferred from homology"/>
<evidence type="ECO:0000256" key="7">
    <source>
        <dbReference type="SAM" id="MobiDB-lite"/>
    </source>
</evidence>
<dbReference type="PANTHER" id="PTHR30627:SF26">
    <property type="entry name" value="PENICILLIN-BINDING PROTEIN 2B"/>
    <property type="match status" value="1"/>
</dbReference>
<comment type="subcellular location">
    <subcellularLocation>
        <location evidence="1">Membrane</location>
    </subcellularLocation>
</comment>
<dbReference type="Pfam" id="PF00905">
    <property type="entry name" value="Transpeptidase"/>
    <property type="match status" value="1"/>
</dbReference>
<evidence type="ECO:0000256" key="4">
    <source>
        <dbReference type="ARBA" id="ARBA00012448"/>
    </source>
</evidence>
<dbReference type="Proteomes" id="UP000640786">
    <property type="component" value="Unassembled WGS sequence"/>
</dbReference>
<dbReference type="Gene3D" id="3.40.710.10">
    <property type="entry name" value="DD-peptidase/beta-lactamase superfamily"/>
    <property type="match status" value="1"/>
</dbReference>
<dbReference type="InterPro" id="IPR012338">
    <property type="entry name" value="Beta-lactam/transpept-like"/>
</dbReference>
<dbReference type="PANTHER" id="PTHR30627">
    <property type="entry name" value="PEPTIDOGLYCAN D,D-TRANSPEPTIDASE"/>
    <property type="match status" value="1"/>
</dbReference>
<organism evidence="9 10">
    <name type="scientific">Psychrobacillus faecigallinarum</name>
    <dbReference type="NCBI Taxonomy" id="2762235"/>
    <lineage>
        <taxon>Bacteria</taxon>
        <taxon>Bacillati</taxon>
        <taxon>Bacillota</taxon>
        <taxon>Bacilli</taxon>
        <taxon>Bacillales</taxon>
        <taxon>Bacillaceae</taxon>
        <taxon>Psychrobacillus</taxon>
    </lineage>
</organism>
<gene>
    <name evidence="9" type="ORF">H9650_01625</name>
</gene>
<comment type="catalytic activity">
    <reaction evidence="6">
        <text>Preferential cleavage: (Ac)2-L-Lys-D-Ala-|-D-Ala. Also transpeptidation of peptidyl-alanyl moieties that are N-acyl substituents of D-alanine.</text>
        <dbReference type="EC" id="3.4.16.4"/>
    </reaction>
</comment>
<dbReference type="Pfam" id="PF03793">
    <property type="entry name" value="PASTA"/>
    <property type="match status" value="1"/>
</dbReference>
<dbReference type="InterPro" id="IPR050515">
    <property type="entry name" value="Beta-lactam/transpept"/>
</dbReference>
<feature type="region of interest" description="Disordered" evidence="7">
    <location>
        <begin position="704"/>
        <end position="727"/>
    </location>
</feature>
<dbReference type="CDD" id="cd06576">
    <property type="entry name" value="PASTA_Pbp2x-like_1"/>
    <property type="match status" value="1"/>
</dbReference>
<comment type="caution">
    <text evidence="9">The sequence shown here is derived from an EMBL/GenBank/DDBJ whole genome shotgun (WGS) entry which is preliminary data.</text>
</comment>
<dbReference type="Pfam" id="PF03717">
    <property type="entry name" value="PBP_dimer"/>
    <property type="match status" value="1"/>
</dbReference>
<evidence type="ECO:0000256" key="5">
    <source>
        <dbReference type="ARBA" id="ARBA00023136"/>
    </source>
</evidence>
<dbReference type="CDD" id="cd06575">
    <property type="entry name" value="PASTA_Pbp2x-like_2"/>
    <property type="match status" value="1"/>
</dbReference>
<feature type="domain" description="PASTA" evidence="8">
    <location>
        <begin position="586"/>
        <end position="644"/>
    </location>
</feature>
<dbReference type="SUPFAM" id="SSF54184">
    <property type="entry name" value="Penicillin-binding protein 2x (pbp-2x), c-terminal domain"/>
    <property type="match status" value="2"/>
</dbReference>
<dbReference type="Gene3D" id="3.30.70.2110">
    <property type="match status" value="1"/>
</dbReference>
<evidence type="ECO:0000256" key="6">
    <source>
        <dbReference type="ARBA" id="ARBA00034000"/>
    </source>
</evidence>
<evidence type="ECO:0000256" key="2">
    <source>
        <dbReference type="ARBA" id="ARBA00004752"/>
    </source>
</evidence>
<dbReference type="InterPro" id="IPR005311">
    <property type="entry name" value="PBP_dimer"/>
</dbReference>
<dbReference type="EC" id="3.4.16.4" evidence="4"/>
<evidence type="ECO:0000313" key="9">
    <source>
        <dbReference type="EMBL" id="MBD7942800.1"/>
    </source>
</evidence>
<evidence type="ECO:0000256" key="1">
    <source>
        <dbReference type="ARBA" id="ARBA00004370"/>
    </source>
</evidence>
<dbReference type="SMART" id="SM00740">
    <property type="entry name" value="PASTA"/>
    <property type="match status" value="2"/>
</dbReference>
<dbReference type="InterPro" id="IPR005543">
    <property type="entry name" value="PASTA_dom"/>
</dbReference>
<reference evidence="9 10" key="1">
    <citation type="submission" date="2020-08" db="EMBL/GenBank/DDBJ databases">
        <title>A Genomic Blueprint of the Chicken Gut Microbiome.</title>
        <authorList>
            <person name="Gilroy R."/>
            <person name="Ravi A."/>
            <person name="Getino M."/>
            <person name="Pursley I."/>
            <person name="Horton D.L."/>
            <person name="Alikhan N.-F."/>
            <person name="Baker D."/>
            <person name="Gharbi K."/>
            <person name="Hall N."/>
            <person name="Watson M."/>
            <person name="Adriaenssens E.M."/>
            <person name="Foster-Nyarko E."/>
            <person name="Jarju S."/>
            <person name="Secka A."/>
            <person name="Antonio M."/>
            <person name="Oren A."/>
            <person name="Chaudhuri R."/>
            <person name="La Ragione R.M."/>
            <person name="Hildebrand F."/>
            <person name="Pallen M.J."/>
        </authorList>
    </citation>
    <scope>NUCLEOTIDE SEQUENCE [LARGE SCALE GENOMIC DNA]</scope>
    <source>
        <strain evidence="9 10">Sa2BUA9</strain>
    </source>
</reference>
<keyword evidence="5" id="KW-0472">Membrane</keyword>
<dbReference type="SUPFAM" id="SSF56601">
    <property type="entry name" value="beta-lactamase/transpeptidase-like"/>
    <property type="match status" value="1"/>
</dbReference>
<protein>
    <recommendedName>
        <fullName evidence="4">serine-type D-Ala-D-Ala carboxypeptidase</fullName>
        <ecNumber evidence="4">3.4.16.4</ecNumber>
    </recommendedName>
</protein>
<feature type="domain" description="PASTA" evidence="8">
    <location>
        <begin position="645"/>
        <end position="701"/>
    </location>
</feature>
<evidence type="ECO:0000313" key="10">
    <source>
        <dbReference type="Proteomes" id="UP000640786"/>
    </source>
</evidence>
<keyword evidence="10" id="KW-1185">Reference proteome</keyword>
<dbReference type="Gene3D" id="3.30.10.20">
    <property type="match status" value="1"/>
</dbReference>
<dbReference type="InterPro" id="IPR036138">
    <property type="entry name" value="PBP_dimer_sf"/>
</dbReference>
<dbReference type="InterPro" id="IPR001460">
    <property type="entry name" value="PCN-bd_Tpept"/>
</dbReference>
<feature type="compositionally biased region" description="Acidic residues" evidence="7">
    <location>
        <begin position="713"/>
        <end position="727"/>
    </location>
</feature>
<name>A0ABR8R4T2_9BACI</name>
<evidence type="ECO:0000256" key="3">
    <source>
        <dbReference type="ARBA" id="ARBA00007171"/>
    </source>
</evidence>
<comment type="pathway">
    <text evidence="2">Cell wall biogenesis; peptidoglycan biosynthesis.</text>
</comment>